<protein>
    <submittedName>
        <fullName evidence="1">UDP-N-acetylglucosamine--LPS N-acetylglucosamine transferase</fullName>
    </submittedName>
</protein>
<dbReference type="EMBL" id="PVWJ01000105">
    <property type="protein sequence ID" value="PSB01487.1"/>
    <property type="molecule type" value="Genomic_DNA"/>
</dbReference>
<dbReference type="AlphaFoldDB" id="A0A2T1BZY9"/>
<dbReference type="Proteomes" id="UP000238762">
    <property type="component" value="Unassembled WGS sequence"/>
</dbReference>
<reference evidence="1 2" key="2">
    <citation type="submission" date="2018-03" db="EMBL/GenBank/DDBJ databases">
        <title>The ancient ancestry and fast evolution of plastids.</title>
        <authorList>
            <person name="Moore K.R."/>
            <person name="Magnabosco C."/>
            <person name="Momper L."/>
            <person name="Gold D.A."/>
            <person name="Bosak T."/>
            <person name="Fournier G.P."/>
        </authorList>
    </citation>
    <scope>NUCLEOTIDE SEQUENCE [LARGE SCALE GENOMIC DNA]</scope>
    <source>
        <strain evidence="1 2">CCAP 1448/3</strain>
    </source>
</reference>
<evidence type="ECO:0000313" key="1">
    <source>
        <dbReference type="EMBL" id="PSB01487.1"/>
    </source>
</evidence>
<dbReference type="OrthoDB" id="9813876at2"/>
<evidence type="ECO:0000313" key="2">
    <source>
        <dbReference type="Proteomes" id="UP000238762"/>
    </source>
</evidence>
<organism evidence="1 2">
    <name type="scientific">Merismopedia glauca CCAP 1448/3</name>
    <dbReference type="NCBI Taxonomy" id="1296344"/>
    <lineage>
        <taxon>Bacteria</taxon>
        <taxon>Bacillati</taxon>
        <taxon>Cyanobacteriota</taxon>
        <taxon>Cyanophyceae</taxon>
        <taxon>Synechococcales</taxon>
        <taxon>Merismopediaceae</taxon>
        <taxon>Merismopedia</taxon>
    </lineage>
</organism>
<proteinExistence type="predicted"/>
<sequence length="356" mass="39208">MSDTANLTNPIVPKPTWQIYALGGGWGHLNRALSLARIAAHSHLVRIITNSPYANYINTLIAQENTQILIQIIPPEASFQQACIQVQNTLLKQDYNCLIVDTFPRGLGGELVEVFSQLKHIPKVLIHRDLNPDYVVAKDLTNFVKQNYNLVIIPGDSDDLPFADLPNVTPTLPWLMRSFSELDIKQAYSCLQLSYPQEKPVILVSSSGQPSELQLFGLLTQKLAEILPNTIIRCLAPICPSNCPSELWVTHYPGIECLPAVDLVVGSGGYNTVNECLALQMPLVAVAYPRVYDRQIRRLKAANLRFHPASGDLDADTQKIIDLVLNLCPLAKHSTPPPYLNGAIAAVSSIESLSGF</sequence>
<dbReference type="GO" id="GO:0016740">
    <property type="term" value="F:transferase activity"/>
    <property type="evidence" value="ECO:0007669"/>
    <property type="project" value="UniProtKB-KW"/>
</dbReference>
<gene>
    <name evidence="1" type="ORF">C7B64_18150</name>
</gene>
<accession>A0A2T1BZY9</accession>
<reference evidence="1 2" key="1">
    <citation type="submission" date="2018-02" db="EMBL/GenBank/DDBJ databases">
        <authorList>
            <person name="Cohen D.B."/>
            <person name="Kent A.D."/>
        </authorList>
    </citation>
    <scope>NUCLEOTIDE SEQUENCE [LARGE SCALE GENOMIC DNA]</scope>
    <source>
        <strain evidence="1 2">CCAP 1448/3</strain>
    </source>
</reference>
<comment type="caution">
    <text evidence="1">The sequence shown here is derived from an EMBL/GenBank/DDBJ whole genome shotgun (WGS) entry which is preliminary data.</text>
</comment>
<keyword evidence="1" id="KW-0808">Transferase</keyword>
<keyword evidence="2" id="KW-1185">Reference proteome</keyword>
<dbReference type="SUPFAM" id="SSF53756">
    <property type="entry name" value="UDP-Glycosyltransferase/glycogen phosphorylase"/>
    <property type="match status" value="1"/>
</dbReference>
<name>A0A2T1BZY9_9CYAN</name>
<dbReference type="Gene3D" id="3.40.50.2000">
    <property type="entry name" value="Glycogen Phosphorylase B"/>
    <property type="match status" value="1"/>
</dbReference>